<dbReference type="PROSITE" id="PS00857">
    <property type="entry name" value="PREPHENATE_DEHYDR_1"/>
    <property type="match status" value="1"/>
</dbReference>
<dbReference type="SUPFAM" id="SSF53850">
    <property type="entry name" value="Periplasmic binding protein-like II"/>
    <property type="match status" value="1"/>
</dbReference>
<evidence type="ECO:0000256" key="4">
    <source>
        <dbReference type="ARBA" id="ARBA00023239"/>
    </source>
</evidence>
<evidence type="ECO:0000256" key="2">
    <source>
        <dbReference type="ARBA" id="ARBA00023141"/>
    </source>
</evidence>
<dbReference type="AlphaFoldDB" id="A0A0W8FIT7"/>
<dbReference type="PANTHER" id="PTHR21022:SF19">
    <property type="entry name" value="PREPHENATE DEHYDRATASE-RELATED"/>
    <property type="match status" value="1"/>
</dbReference>
<dbReference type="Pfam" id="PF00800">
    <property type="entry name" value="PDT"/>
    <property type="match status" value="1"/>
</dbReference>
<reference evidence="8" key="1">
    <citation type="journal article" date="2015" name="Proc. Natl. Acad. Sci. U.S.A.">
        <title>Networks of energetic and metabolic interactions define dynamics in microbial communities.</title>
        <authorList>
            <person name="Embree M."/>
            <person name="Liu J.K."/>
            <person name="Al-Bassam M.M."/>
            <person name="Zengler K."/>
        </authorList>
    </citation>
    <scope>NUCLEOTIDE SEQUENCE</scope>
</reference>
<accession>A0A0W8FIT7</accession>
<dbReference type="InterPro" id="IPR018528">
    <property type="entry name" value="Preph_deHydtase_CS"/>
</dbReference>
<evidence type="ECO:0000256" key="5">
    <source>
        <dbReference type="ARBA" id="ARBA00029440"/>
    </source>
</evidence>
<dbReference type="EMBL" id="LNQE01001160">
    <property type="protein sequence ID" value="KUG20657.1"/>
    <property type="molecule type" value="Genomic_DNA"/>
</dbReference>
<evidence type="ECO:0000256" key="3">
    <source>
        <dbReference type="ARBA" id="ARBA00023222"/>
    </source>
</evidence>
<sequence>MRIAALGPAGTFSHELAVRLFGDDVLLLPTIRAIVESVVRGDADGLVPIENSEAGGVGPTLQCLQEYPVYITAEAYMPVRHHLAAREEPERLQVVYVHPQTHEQCSDFIERLGIEVVHTSSNAASALAMQKHERAGAIVSRMTAELYGLPLVCEDVQNSMNNTTRFVRLSRQPRDPVGCTRCSILIDPAIDRAGLLCDLLSVFARRGINLTRIESRPSRRGMGNYIFFVDFDLNDRWHDARTELCDMTQLKELGCYVTLEVPVWT</sequence>
<dbReference type="InterPro" id="IPR045865">
    <property type="entry name" value="ACT-like_dom_sf"/>
</dbReference>
<gene>
    <name evidence="8" type="ORF">ASZ90_009607</name>
</gene>
<dbReference type="CDD" id="cd04905">
    <property type="entry name" value="ACT_CM-PDT"/>
    <property type="match status" value="1"/>
</dbReference>
<comment type="pathway">
    <text evidence="5">Amino-acid biosynthesis.</text>
</comment>
<dbReference type="GO" id="GO:0004664">
    <property type="term" value="F:prephenate dehydratase activity"/>
    <property type="evidence" value="ECO:0007669"/>
    <property type="project" value="UniProtKB-EC"/>
</dbReference>
<feature type="domain" description="Prephenate dehydratase" evidence="6">
    <location>
        <begin position="2"/>
        <end position="171"/>
    </location>
</feature>
<dbReference type="SUPFAM" id="SSF55021">
    <property type="entry name" value="ACT-like"/>
    <property type="match status" value="1"/>
</dbReference>
<name>A0A0W8FIT7_9ZZZZ</name>
<dbReference type="Gene3D" id="3.30.70.260">
    <property type="match status" value="1"/>
</dbReference>
<proteinExistence type="predicted"/>
<feature type="domain" description="ACT" evidence="7">
    <location>
        <begin position="184"/>
        <end position="257"/>
    </location>
</feature>
<evidence type="ECO:0000259" key="6">
    <source>
        <dbReference type="PROSITE" id="PS51171"/>
    </source>
</evidence>
<dbReference type="Gene3D" id="3.40.190.10">
    <property type="entry name" value="Periplasmic binding protein-like II"/>
    <property type="match status" value="2"/>
</dbReference>
<evidence type="ECO:0000313" key="8">
    <source>
        <dbReference type="EMBL" id="KUG20657.1"/>
    </source>
</evidence>
<dbReference type="PROSITE" id="PS51671">
    <property type="entry name" value="ACT"/>
    <property type="match status" value="1"/>
</dbReference>
<dbReference type="PANTHER" id="PTHR21022">
    <property type="entry name" value="PREPHENATE DEHYDRATASE P PROTEIN"/>
    <property type="match status" value="1"/>
</dbReference>
<dbReference type="Pfam" id="PF01842">
    <property type="entry name" value="ACT"/>
    <property type="match status" value="1"/>
</dbReference>
<dbReference type="PROSITE" id="PS51171">
    <property type="entry name" value="PREPHENATE_DEHYDR_3"/>
    <property type="match status" value="1"/>
</dbReference>
<dbReference type="GO" id="GO:0005737">
    <property type="term" value="C:cytoplasm"/>
    <property type="evidence" value="ECO:0007669"/>
    <property type="project" value="TreeGrafter"/>
</dbReference>
<keyword evidence="2" id="KW-0057">Aromatic amino acid biosynthesis</keyword>
<protein>
    <submittedName>
        <fullName evidence="8">Prephenate dehydratase</fullName>
        <ecNumber evidence="8">4.2.1.51</ecNumber>
    </submittedName>
</protein>
<evidence type="ECO:0000259" key="7">
    <source>
        <dbReference type="PROSITE" id="PS51671"/>
    </source>
</evidence>
<dbReference type="EC" id="4.2.1.51" evidence="8"/>
<dbReference type="GO" id="GO:0009094">
    <property type="term" value="P:L-phenylalanine biosynthetic process"/>
    <property type="evidence" value="ECO:0007669"/>
    <property type="project" value="UniProtKB-KW"/>
</dbReference>
<evidence type="ECO:0000256" key="1">
    <source>
        <dbReference type="ARBA" id="ARBA00022605"/>
    </source>
</evidence>
<keyword evidence="3" id="KW-0584">Phenylalanine biosynthesis</keyword>
<dbReference type="CDD" id="cd13630">
    <property type="entry name" value="PBP2_PDT_1"/>
    <property type="match status" value="1"/>
</dbReference>
<comment type="caution">
    <text evidence="8">The sequence shown here is derived from an EMBL/GenBank/DDBJ whole genome shotgun (WGS) entry which is preliminary data.</text>
</comment>
<dbReference type="PROSITE" id="PS00858">
    <property type="entry name" value="PREPHENATE_DEHYDR_2"/>
    <property type="match status" value="1"/>
</dbReference>
<keyword evidence="1" id="KW-0028">Amino-acid biosynthesis</keyword>
<dbReference type="InterPro" id="IPR002912">
    <property type="entry name" value="ACT_dom"/>
</dbReference>
<keyword evidence="4 8" id="KW-0456">Lyase</keyword>
<organism evidence="8">
    <name type="scientific">hydrocarbon metagenome</name>
    <dbReference type="NCBI Taxonomy" id="938273"/>
    <lineage>
        <taxon>unclassified sequences</taxon>
        <taxon>metagenomes</taxon>
        <taxon>ecological metagenomes</taxon>
    </lineage>
</organism>
<dbReference type="InterPro" id="IPR001086">
    <property type="entry name" value="Preph_deHydtase"/>
</dbReference>